<dbReference type="Pfam" id="PF01529">
    <property type="entry name" value="DHHC"/>
    <property type="match status" value="1"/>
</dbReference>
<accession>F0Y704</accession>
<evidence type="ECO:0000313" key="10">
    <source>
        <dbReference type="Proteomes" id="UP000002729"/>
    </source>
</evidence>
<dbReference type="PANTHER" id="PTHR22883">
    <property type="entry name" value="ZINC FINGER DHHC DOMAIN CONTAINING PROTEIN"/>
    <property type="match status" value="1"/>
</dbReference>
<dbReference type="GO" id="GO:0006612">
    <property type="term" value="P:protein targeting to membrane"/>
    <property type="evidence" value="ECO:0007669"/>
    <property type="project" value="TreeGrafter"/>
</dbReference>
<evidence type="ECO:0000256" key="2">
    <source>
        <dbReference type="ARBA" id="ARBA00022679"/>
    </source>
</evidence>
<feature type="transmembrane region" description="Helical" evidence="7">
    <location>
        <begin position="296"/>
        <end position="320"/>
    </location>
</feature>
<evidence type="ECO:0000256" key="1">
    <source>
        <dbReference type="ARBA" id="ARBA00004141"/>
    </source>
</evidence>
<evidence type="ECO:0000259" key="8">
    <source>
        <dbReference type="Pfam" id="PF01529"/>
    </source>
</evidence>
<keyword evidence="4 7" id="KW-1133">Transmembrane helix</keyword>
<reference evidence="9 10" key="1">
    <citation type="journal article" date="2011" name="Proc. Natl. Acad. Sci. U.S.A.">
        <title>Niche of harmful alga Aureococcus anophagefferens revealed through ecogenomics.</title>
        <authorList>
            <person name="Gobler C.J."/>
            <person name="Berry D.L."/>
            <person name="Dyhrman S.T."/>
            <person name="Wilhelm S.W."/>
            <person name="Salamov A."/>
            <person name="Lobanov A.V."/>
            <person name="Zhang Y."/>
            <person name="Collier J.L."/>
            <person name="Wurch L.L."/>
            <person name="Kustka A.B."/>
            <person name="Dill B.D."/>
            <person name="Shah M."/>
            <person name="VerBerkmoes N.C."/>
            <person name="Kuo A."/>
            <person name="Terry A."/>
            <person name="Pangilinan J."/>
            <person name="Lindquist E.A."/>
            <person name="Lucas S."/>
            <person name="Paulsen I.T."/>
            <person name="Hattenrath-Lehmann T.K."/>
            <person name="Talmage S.C."/>
            <person name="Walker E.A."/>
            <person name="Koch F."/>
            <person name="Burson A.M."/>
            <person name="Marcoval M.A."/>
            <person name="Tang Y.Z."/>
            <person name="Lecleir G.R."/>
            <person name="Coyne K.J."/>
            <person name="Berg G.M."/>
            <person name="Bertrand E.M."/>
            <person name="Saito M.A."/>
            <person name="Gladyshev V.N."/>
            <person name="Grigoriev I.V."/>
        </authorList>
    </citation>
    <scope>NUCLEOTIDE SEQUENCE [LARGE SCALE GENOMIC DNA]</scope>
    <source>
        <strain evidence="10">CCMP 1984</strain>
    </source>
</reference>
<comment type="similarity">
    <text evidence="7">Belongs to the DHHC palmitoyltransferase family.</text>
</comment>
<dbReference type="AlphaFoldDB" id="F0Y704"/>
<comment type="catalytic activity">
    <reaction evidence="7">
        <text>L-cysteinyl-[protein] + hexadecanoyl-CoA = S-hexadecanoyl-L-cysteinyl-[protein] + CoA</text>
        <dbReference type="Rhea" id="RHEA:36683"/>
        <dbReference type="Rhea" id="RHEA-COMP:10131"/>
        <dbReference type="Rhea" id="RHEA-COMP:11032"/>
        <dbReference type="ChEBI" id="CHEBI:29950"/>
        <dbReference type="ChEBI" id="CHEBI:57287"/>
        <dbReference type="ChEBI" id="CHEBI:57379"/>
        <dbReference type="ChEBI" id="CHEBI:74151"/>
        <dbReference type="EC" id="2.3.1.225"/>
    </reaction>
</comment>
<evidence type="ECO:0000256" key="4">
    <source>
        <dbReference type="ARBA" id="ARBA00022989"/>
    </source>
</evidence>
<sequence>MLYEAPRAHRYLQKILENRDLAGGSVTAKRPRWGRASLESSPPSEMRGRNEIQRARSADLERSGVKCTATSRCSSLKMKVQEDSPSITVREATITGLERVCSFNMAVEVQPNLHVEQRILLRLQQFMSAVETVRICIFVSYAVFTLVISLIACVDPEGDGYDNVHFLPNKICSTAKVRKVARSKFCTTTWCNVARFDHFCPWINNAIGEENYRIFLLFLSCHALFLCYGAVCISFILYDLILREDLFNASFYDPRTGELTHSSRMLRFERLRHWQRCKPSVRCRLVLRYLVTVERVLCGLLATSIVMASVVTGFLAYHLWLIKLGRTTNEHYKWIFLKQRKTRKENKTRLFAGETFLKQTGSSSTNRTLLADTDDVDGEIPVGIHHSATSDNAYNQGFFRNLGEVAFPRSRRADALRRARKAGKSEKAK</sequence>
<evidence type="ECO:0000256" key="6">
    <source>
        <dbReference type="ARBA" id="ARBA00023315"/>
    </source>
</evidence>
<dbReference type="GeneID" id="20228215"/>
<dbReference type="GO" id="GO:0019706">
    <property type="term" value="F:protein-cysteine S-palmitoyltransferase activity"/>
    <property type="evidence" value="ECO:0007669"/>
    <property type="project" value="UniProtKB-EC"/>
</dbReference>
<name>F0Y704_AURAN</name>
<comment type="domain">
    <text evidence="7">The DHHC domain is required for palmitoyltransferase activity.</text>
</comment>
<dbReference type="RefSeq" id="XP_009036022.1">
    <property type="nucleotide sequence ID" value="XM_009037774.1"/>
</dbReference>
<feature type="transmembrane region" description="Helical" evidence="7">
    <location>
        <begin position="132"/>
        <end position="152"/>
    </location>
</feature>
<proteinExistence type="inferred from homology"/>
<feature type="transmembrane region" description="Helical" evidence="7">
    <location>
        <begin position="214"/>
        <end position="238"/>
    </location>
</feature>
<dbReference type="GO" id="GO:0016020">
    <property type="term" value="C:membrane"/>
    <property type="evidence" value="ECO:0007669"/>
    <property type="project" value="UniProtKB-SubCell"/>
</dbReference>
<dbReference type="PROSITE" id="PS50216">
    <property type="entry name" value="DHHC"/>
    <property type="match status" value="1"/>
</dbReference>
<protein>
    <recommendedName>
        <fullName evidence="7">Palmitoyltransferase</fullName>
        <ecNumber evidence="7">2.3.1.225</ecNumber>
    </recommendedName>
</protein>
<evidence type="ECO:0000256" key="5">
    <source>
        <dbReference type="ARBA" id="ARBA00023136"/>
    </source>
</evidence>
<dbReference type="eggNOG" id="KOG1312">
    <property type="taxonomic scope" value="Eukaryota"/>
</dbReference>
<evidence type="ECO:0000256" key="3">
    <source>
        <dbReference type="ARBA" id="ARBA00022692"/>
    </source>
</evidence>
<dbReference type="OrthoDB" id="5977743at2759"/>
<dbReference type="EMBL" id="GL833126">
    <property type="protein sequence ID" value="EGB08885.1"/>
    <property type="molecule type" value="Genomic_DNA"/>
</dbReference>
<keyword evidence="3 7" id="KW-0812">Transmembrane</keyword>
<dbReference type="InParanoid" id="F0Y704"/>
<keyword evidence="2 7" id="KW-0808">Transferase</keyword>
<comment type="subcellular location">
    <subcellularLocation>
        <location evidence="1">Membrane</location>
        <topology evidence="1">Multi-pass membrane protein</topology>
    </subcellularLocation>
</comment>
<dbReference type="InterPro" id="IPR039859">
    <property type="entry name" value="PFA4/ZDH16/20/ERF2-like"/>
</dbReference>
<dbReference type="GO" id="GO:0005783">
    <property type="term" value="C:endoplasmic reticulum"/>
    <property type="evidence" value="ECO:0007669"/>
    <property type="project" value="TreeGrafter"/>
</dbReference>
<evidence type="ECO:0000313" key="9">
    <source>
        <dbReference type="EMBL" id="EGB08885.1"/>
    </source>
</evidence>
<feature type="domain" description="Palmitoyltransferase DHHC" evidence="8">
    <location>
        <begin position="168"/>
        <end position="334"/>
    </location>
</feature>
<dbReference type="Proteomes" id="UP000002729">
    <property type="component" value="Unassembled WGS sequence"/>
</dbReference>
<keyword evidence="5 7" id="KW-0472">Membrane</keyword>
<dbReference type="KEGG" id="aaf:AURANDRAFT_71424"/>
<dbReference type="GO" id="GO:0005794">
    <property type="term" value="C:Golgi apparatus"/>
    <property type="evidence" value="ECO:0007669"/>
    <property type="project" value="TreeGrafter"/>
</dbReference>
<evidence type="ECO:0000256" key="7">
    <source>
        <dbReference type="RuleBase" id="RU079119"/>
    </source>
</evidence>
<keyword evidence="10" id="KW-1185">Reference proteome</keyword>
<keyword evidence="6 7" id="KW-0012">Acyltransferase</keyword>
<dbReference type="InterPro" id="IPR001594">
    <property type="entry name" value="Palmitoyltrfase_DHHC"/>
</dbReference>
<gene>
    <name evidence="9" type="ORF">AURANDRAFT_71424</name>
</gene>
<organism evidence="10">
    <name type="scientific">Aureococcus anophagefferens</name>
    <name type="common">Harmful bloom alga</name>
    <dbReference type="NCBI Taxonomy" id="44056"/>
    <lineage>
        <taxon>Eukaryota</taxon>
        <taxon>Sar</taxon>
        <taxon>Stramenopiles</taxon>
        <taxon>Ochrophyta</taxon>
        <taxon>Pelagophyceae</taxon>
        <taxon>Pelagomonadales</taxon>
        <taxon>Pelagomonadaceae</taxon>
        <taxon>Aureococcus</taxon>
    </lineage>
</organism>
<dbReference type="EC" id="2.3.1.225" evidence="7"/>